<dbReference type="CDD" id="cd01663">
    <property type="entry name" value="Cyt_c_Oxidase_I"/>
    <property type="match status" value="1"/>
</dbReference>
<evidence type="ECO:0000256" key="6">
    <source>
        <dbReference type="ARBA" id="ARBA00012949"/>
    </source>
</evidence>
<sequence length="513" mass="56386">MRWLCSTNHKDIGTLYLLLALWSGLIGLALSLLIRAELGQPGSLLGDDQLYNVIVTAHAFMMIFFLVMPMMIGGFGNWLIPLMIGAPDMAFPRLNNLSFWLLVPALFLLLSSALVESGVGTGWTVYPPLSGNVAHSGASVDLAIFSLHLAGASSILGAINFISTVGNMRSPGLVAERIPLFVWAVAVTAVLLVAALPVLAGAITMLLTDRNLNTSFFDPTGGGDPILYMHLFWFFGHPEVYILILPGFGMISHIVMHYAGKKQVFGYLGMVYAIVSIGVLGFIVWAHHMFTVGMDVDTRAYFTAATMIIAIPTGIKVFSWLATIHGFVNKTEPPIMWALGFIFLFTVGGLTGIVLSNSSLDIVLHDTYYVVAHFHYVLSMGAVFALFSAFSYWYPLISGVTFHAVWSKVHFILMFIGVNLTFFPQHFLGLAGMPRRYSDYPDSFAKWNVVSSWGSLISFVSVLLFMFMLFESFVSQRSVVWGSALSTSFEWQDNNFPASFHSNSQIAKVVLLS</sequence>
<keyword evidence="15 20" id="KW-1133">Transmembrane helix</keyword>
<dbReference type="GO" id="GO:0015990">
    <property type="term" value="P:electron transport coupled proton transport"/>
    <property type="evidence" value="ECO:0007669"/>
    <property type="project" value="TreeGrafter"/>
</dbReference>
<geneLocation type="mitochondrion" evidence="22"/>
<keyword evidence="13" id="KW-1278">Translocase</keyword>
<evidence type="ECO:0000256" key="5">
    <source>
        <dbReference type="ARBA" id="ARBA00009578"/>
    </source>
</evidence>
<dbReference type="SUPFAM" id="SSF81442">
    <property type="entry name" value="Cytochrome c oxidase subunit I-like"/>
    <property type="match status" value="1"/>
</dbReference>
<dbReference type="InterPro" id="IPR023616">
    <property type="entry name" value="Cyt_c_oxase-like_su1_dom"/>
</dbReference>
<dbReference type="GO" id="GO:0020037">
    <property type="term" value="F:heme binding"/>
    <property type="evidence" value="ECO:0007669"/>
    <property type="project" value="InterPro"/>
</dbReference>
<reference evidence="22" key="1">
    <citation type="journal article" date="2020" name="Zool. J. Linn. Soc.">
        <title>Phylogeny of European Anodontini (Bivalvia: Unionidae) with a redescription of Anodonta exulcerata.</title>
        <authorList>
            <person name="Riccardi N."/>
            <person name="Froufe E."/>
            <person name="Bogan A.E."/>
            <person name="Zieritz A."/>
            <person name="Teixeira A."/>
            <person name="Vanetti I."/>
            <person name="Varandas S."/>
            <person name="Zaccara S."/>
            <person name="Nagel K.-O."/>
            <person name="Lopes-Lima M."/>
        </authorList>
    </citation>
    <scope>NUCLEOTIDE SEQUENCE</scope>
    <source>
        <strain evidence="22">AA1</strain>
    </source>
</reference>
<keyword evidence="17 19" id="KW-0186">Copper</keyword>
<feature type="transmembrane region" description="Helical" evidence="20">
    <location>
        <begin position="335"/>
        <end position="356"/>
    </location>
</feature>
<evidence type="ECO:0000256" key="10">
    <source>
        <dbReference type="ARBA" id="ARBA00022660"/>
    </source>
</evidence>
<evidence type="ECO:0000256" key="9">
    <source>
        <dbReference type="ARBA" id="ARBA00022617"/>
    </source>
</evidence>
<comment type="similarity">
    <text evidence="5 19">Belongs to the heme-copper respiratory oxidase family.</text>
</comment>
<dbReference type="Gene3D" id="1.20.210.10">
    <property type="entry name" value="Cytochrome c oxidase-like, subunit I domain"/>
    <property type="match status" value="1"/>
</dbReference>
<dbReference type="InterPro" id="IPR033944">
    <property type="entry name" value="Cyt_c_oxase_su1_dom"/>
</dbReference>
<proteinExistence type="inferred from homology"/>
<dbReference type="GO" id="GO:0005743">
    <property type="term" value="C:mitochondrial inner membrane"/>
    <property type="evidence" value="ECO:0007669"/>
    <property type="project" value="UniProtKB-SubCell"/>
</dbReference>
<accession>A0A7U0FPN9</accession>
<comment type="cofactor">
    <cofactor evidence="1">
        <name>Cu cation</name>
        <dbReference type="ChEBI" id="CHEBI:23378"/>
    </cofactor>
</comment>
<keyword evidence="11 19" id="KW-0812">Transmembrane</keyword>
<feature type="transmembrane region" description="Helical" evidence="20">
    <location>
        <begin position="227"/>
        <end position="252"/>
    </location>
</feature>
<comment type="pathway">
    <text evidence="4 19">Energy metabolism; oxidative phosphorylation.</text>
</comment>
<evidence type="ECO:0000256" key="14">
    <source>
        <dbReference type="ARBA" id="ARBA00022982"/>
    </source>
</evidence>
<feature type="transmembrane region" description="Helical" evidence="20">
    <location>
        <begin position="99"/>
        <end position="123"/>
    </location>
</feature>
<dbReference type="EMBL" id="MN594531">
    <property type="protein sequence ID" value="QQV69657.1"/>
    <property type="molecule type" value="Genomic_DNA"/>
</dbReference>
<evidence type="ECO:0000256" key="3">
    <source>
        <dbReference type="ARBA" id="ARBA00004141"/>
    </source>
</evidence>
<evidence type="ECO:0000256" key="19">
    <source>
        <dbReference type="RuleBase" id="RU000369"/>
    </source>
</evidence>
<feature type="transmembrane region" description="Helical" evidence="20">
    <location>
        <begin position="376"/>
        <end position="397"/>
    </location>
</feature>
<dbReference type="PROSITE" id="PS00077">
    <property type="entry name" value="COX1_CUB"/>
    <property type="match status" value="1"/>
</dbReference>
<keyword evidence="16 19" id="KW-0408">Iron</keyword>
<keyword evidence="12 19" id="KW-0479">Metal-binding</keyword>
<evidence type="ECO:0000259" key="21">
    <source>
        <dbReference type="PROSITE" id="PS50855"/>
    </source>
</evidence>
<feature type="domain" description="Cytochrome oxidase subunit I profile" evidence="21">
    <location>
        <begin position="1"/>
        <end position="510"/>
    </location>
</feature>
<comment type="catalytic activity">
    <reaction evidence="19">
        <text>4 Fe(II)-[cytochrome c] + O2 + 8 H(+)(in) = 4 Fe(III)-[cytochrome c] + 2 H2O + 4 H(+)(out)</text>
        <dbReference type="Rhea" id="RHEA:11436"/>
        <dbReference type="Rhea" id="RHEA-COMP:10350"/>
        <dbReference type="Rhea" id="RHEA-COMP:14399"/>
        <dbReference type="ChEBI" id="CHEBI:15377"/>
        <dbReference type="ChEBI" id="CHEBI:15378"/>
        <dbReference type="ChEBI" id="CHEBI:15379"/>
        <dbReference type="ChEBI" id="CHEBI:29033"/>
        <dbReference type="ChEBI" id="CHEBI:29034"/>
        <dbReference type="EC" id="7.1.1.9"/>
    </reaction>
</comment>
<evidence type="ECO:0000256" key="1">
    <source>
        <dbReference type="ARBA" id="ARBA00001935"/>
    </source>
</evidence>
<evidence type="ECO:0000256" key="7">
    <source>
        <dbReference type="ARBA" id="ARBA00015947"/>
    </source>
</evidence>
<keyword evidence="19" id="KW-0999">Mitochondrion inner membrane</keyword>
<evidence type="ECO:0000256" key="12">
    <source>
        <dbReference type="ARBA" id="ARBA00022723"/>
    </source>
</evidence>
<dbReference type="PANTHER" id="PTHR10422">
    <property type="entry name" value="CYTOCHROME C OXIDASE SUBUNIT 1"/>
    <property type="match status" value="1"/>
</dbReference>
<evidence type="ECO:0000256" key="8">
    <source>
        <dbReference type="ARBA" id="ARBA00022448"/>
    </source>
</evidence>
<gene>
    <name evidence="22" type="primary">cox1</name>
</gene>
<dbReference type="GO" id="GO:0004129">
    <property type="term" value="F:cytochrome-c oxidase activity"/>
    <property type="evidence" value="ECO:0007669"/>
    <property type="project" value="UniProtKB-EC"/>
</dbReference>
<evidence type="ECO:0000256" key="18">
    <source>
        <dbReference type="ARBA" id="ARBA00023136"/>
    </source>
</evidence>
<feature type="transmembrane region" description="Helical" evidence="20">
    <location>
        <begin position="12"/>
        <end position="34"/>
    </location>
</feature>
<keyword evidence="9 19" id="KW-0349">Heme</keyword>
<evidence type="ECO:0000256" key="15">
    <source>
        <dbReference type="ARBA" id="ARBA00022989"/>
    </source>
</evidence>
<organism evidence="22">
    <name type="scientific">Anodonta anatina</name>
    <name type="common">Duck mussel</name>
    <dbReference type="NCBI Taxonomy" id="143294"/>
    <lineage>
        <taxon>Eukaryota</taxon>
        <taxon>Metazoa</taxon>
        <taxon>Spiralia</taxon>
        <taxon>Lophotrochozoa</taxon>
        <taxon>Mollusca</taxon>
        <taxon>Bivalvia</taxon>
        <taxon>Autobranchia</taxon>
        <taxon>Heteroconchia</taxon>
        <taxon>Palaeoheterodonta</taxon>
        <taxon>Unionida</taxon>
        <taxon>Unionoidea</taxon>
        <taxon>Unionidae</taxon>
        <taxon>Anodontinae</taxon>
        <taxon>Anodonta</taxon>
    </lineage>
</organism>
<dbReference type="GO" id="GO:0006123">
    <property type="term" value="P:mitochondrial electron transport, cytochrome c to oxygen"/>
    <property type="evidence" value="ECO:0007669"/>
    <property type="project" value="TreeGrafter"/>
</dbReference>
<dbReference type="FunFam" id="1.20.210.10:FF:000001">
    <property type="entry name" value="Cytochrome c oxidase subunit 1"/>
    <property type="match status" value="1"/>
</dbReference>
<dbReference type="AlphaFoldDB" id="A0A7U0FPN9"/>
<comment type="function">
    <text evidence="19">Component of the cytochrome c oxidase, the last enzyme in the mitochondrial electron transport chain which drives oxidative phosphorylation. The respiratory chain contains 3 multisubunit complexes succinate dehydrogenase (complex II, CII), ubiquinol-cytochrome c oxidoreductase (cytochrome b-c1 complex, complex III, CIII) and cytochrome c oxidase (complex IV, CIV), that cooperate to transfer electrons derived from NADH and succinate to molecular oxygen, creating an electrochemical gradient over the inner membrane that drives transmembrane transport and the ATP synthase. Cytochrome c oxidase is the component of the respiratory chain that catalyzes the reduction of oxygen to water. Electrons originating from reduced cytochrome c in the intermembrane space (IMS) are transferred via the dinuclear copper A center (CU(A)) of subunit 2 and heme A of subunit 1 to the active site in subunit 1, a binuclear center (BNC) formed by heme A3 and copper B (CU(B)). The BNC reduces molecular oxygen to 2 water molecules using 4 electrons from cytochrome c in the IMS and 4 protons from the mitochondrial matrix.</text>
</comment>
<dbReference type="InterPro" id="IPR023615">
    <property type="entry name" value="Cyt_c_Oxase_su1_BS"/>
</dbReference>
<feature type="transmembrane region" description="Helical" evidence="20">
    <location>
        <begin position="409"/>
        <end position="430"/>
    </location>
</feature>
<name>A0A7U0FPN9_ANOAN</name>
<comment type="subcellular location">
    <subcellularLocation>
        <location evidence="3">Membrane</location>
        <topology evidence="3">Multi-pass membrane protein</topology>
    </subcellularLocation>
    <subcellularLocation>
        <location evidence="19">Mitochondrion inner membrane</location>
        <topology evidence="19">Multi-pass membrane protein</topology>
    </subcellularLocation>
</comment>
<feature type="transmembrane region" description="Helical" evidence="20">
    <location>
        <begin position="300"/>
        <end position="323"/>
    </location>
</feature>
<evidence type="ECO:0000256" key="17">
    <source>
        <dbReference type="ARBA" id="ARBA00023008"/>
    </source>
</evidence>
<feature type="transmembrane region" description="Helical" evidence="20">
    <location>
        <begin position="143"/>
        <end position="168"/>
    </location>
</feature>
<evidence type="ECO:0000256" key="2">
    <source>
        <dbReference type="ARBA" id="ARBA00001971"/>
    </source>
</evidence>
<comment type="cofactor">
    <cofactor evidence="2">
        <name>heme</name>
        <dbReference type="ChEBI" id="CHEBI:30413"/>
    </cofactor>
</comment>
<keyword evidence="18 19" id="KW-0472">Membrane</keyword>
<dbReference type="Pfam" id="PF00115">
    <property type="entry name" value="COX1"/>
    <property type="match status" value="1"/>
</dbReference>
<dbReference type="InterPro" id="IPR036927">
    <property type="entry name" value="Cyt_c_oxase-like_su1_sf"/>
</dbReference>
<keyword evidence="8 19" id="KW-0813">Transport</keyword>
<feature type="transmembrane region" description="Helical" evidence="20">
    <location>
        <begin position="264"/>
        <end position="288"/>
    </location>
</feature>
<dbReference type="PRINTS" id="PR01165">
    <property type="entry name" value="CYCOXIDASEI"/>
</dbReference>
<dbReference type="PANTHER" id="PTHR10422:SF18">
    <property type="entry name" value="CYTOCHROME C OXIDASE SUBUNIT 1"/>
    <property type="match status" value="1"/>
</dbReference>
<dbReference type="EC" id="7.1.1.9" evidence="6 19"/>
<evidence type="ECO:0000256" key="13">
    <source>
        <dbReference type="ARBA" id="ARBA00022967"/>
    </source>
</evidence>
<evidence type="ECO:0000256" key="11">
    <source>
        <dbReference type="ARBA" id="ARBA00022692"/>
    </source>
</evidence>
<feature type="transmembrane region" description="Helical" evidence="20">
    <location>
        <begin position="180"/>
        <end position="207"/>
    </location>
</feature>
<keyword evidence="19 22" id="KW-0496">Mitochondrion</keyword>
<feature type="transmembrane region" description="Helical" evidence="20">
    <location>
        <begin position="450"/>
        <end position="470"/>
    </location>
</feature>
<dbReference type="GO" id="GO:0046872">
    <property type="term" value="F:metal ion binding"/>
    <property type="evidence" value="ECO:0007669"/>
    <property type="project" value="UniProtKB-KW"/>
</dbReference>
<feature type="transmembrane region" description="Helical" evidence="20">
    <location>
        <begin position="54"/>
        <end position="79"/>
    </location>
</feature>
<keyword evidence="14 19" id="KW-0249">Electron transport</keyword>
<keyword evidence="10 19" id="KW-0679">Respiratory chain</keyword>
<evidence type="ECO:0000256" key="4">
    <source>
        <dbReference type="ARBA" id="ARBA00004673"/>
    </source>
</evidence>
<dbReference type="InterPro" id="IPR000883">
    <property type="entry name" value="Cyt_C_Oxase_1"/>
</dbReference>
<evidence type="ECO:0000313" key="22">
    <source>
        <dbReference type="EMBL" id="QQV69657.1"/>
    </source>
</evidence>
<protein>
    <recommendedName>
        <fullName evidence="7 19">Cytochrome c oxidase subunit 1</fullName>
        <ecNumber evidence="6 19">7.1.1.9</ecNumber>
    </recommendedName>
</protein>
<dbReference type="UniPathway" id="UPA00705"/>
<evidence type="ECO:0000256" key="20">
    <source>
        <dbReference type="SAM" id="Phobius"/>
    </source>
</evidence>
<evidence type="ECO:0000256" key="16">
    <source>
        <dbReference type="ARBA" id="ARBA00023004"/>
    </source>
</evidence>
<dbReference type="GO" id="GO:0045277">
    <property type="term" value="C:respiratory chain complex IV"/>
    <property type="evidence" value="ECO:0007669"/>
    <property type="project" value="InterPro"/>
</dbReference>
<dbReference type="PROSITE" id="PS50855">
    <property type="entry name" value="COX1"/>
    <property type="match status" value="1"/>
</dbReference>